<protein>
    <recommendedName>
        <fullName evidence="3">histidine kinase</fullName>
        <ecNumber evidence="3">2.7.13.3</ecNumber>
    </recommendedName>
</protein>
<evidence type="ECO:0000256" key="2">
    <source>
        <dbReference type="ARBA" id="ARBA00004236"/>
    </source>
</evidence>
<dbReference type="Pfam" id="PF00672">
    <property type="entry name" value="HAMP"/>
    <property type="match status" value="1"/>
</dbReference>
<name>A0AA96FA63_9MICO</name>
<dbReference type="SUPFAM" id="SSF47384">
    <property type="entry name" value="Homodimeric domain of signal transducing histidine kinase"/>
    <property type="match status" value="1"/>
</dbReference>
<dbReference type="PROSITE" id="PS50885">
    <property type="entry name" value="HAMP"/>
    <property type="match status" value="1"/>
</dbReference>
<keyword evidence="7" id="KW-0418">Kinase</keyword>
<dbReference type="GO" id="GO:0000155">
    <property type="term" value="F:phosphorelay sensor kinase activity"/>
    <property type="evidence" value="ECO:0007669"/>
    <property type="project" value="InterPro"/>
</dbReference>
<reference evidence="13 14" key="1">
    <citation type="submission" date="2023-09" db="EMBL/GenBank/DDBJ databases">
        <title>Demequina sp. a novel bacteria isolated from Capsicum annuum.</title>
        <authorList>
            <person name="Humaira Z."/>
            <person name="Lee J."/>
            <person name="Cho D."/>
        </authorList>
    </citation>
    <scope>NUCLEOTIDE SEQUENCE [LARGE SCALE GENOMIC DNA]</scope>
    <source>
        <strain evidence="13 14">OYTSA14</strain>
    </source>
</reference>
<keyword evidence="10" id="KW-0472">Membrane</keyword>
<proteinExistence type="predicted"/>
<dbReference type="GO" id="GO:0005886">
    <property type="term" value="C:plasma membrane"/>
    <property type="evidence" value="ECO:0007669"/>
    <property type="project" value="UniProtKB-SubCell"/>
</dbReference>
<feature type="domain" description="Histidine kinase" evidence="11">
    <location>
        <begin position="149"/>
        <end position="365"/>
    </location>
</feature>
<dbReference type="PANTHER" id="PTHR43547">
    <property type="entry name" value="TWO-COMPONENT HISTIDINE KINASE"/>
    <property type="match status" value="1"/>
</dbReference>
<evidence type="ECO:0000256" key="7">
    <source>
        <dbReference type="ARBA" id="ARBA00022777"/>
    </source>
</evidence>
<keyword evidence="6 10" id="KW-0812">Transmembrane</keyword>
<dbReference type="CDD" id="cd06225">
    <property type="entry name" value="HAMP"/>
    <property type="match status" value="1"/>
</dbReference>
<dbReference type="Gene3D" id="1.10.287.130">
    <property type="match status" value="1"/>
</dbReference>
<evidence type="ECO:0000313" key="14">
    <source>
        <dbReference type="Proteomes" id="UP001304125"/>
    </source>
</evidence>
<keyword evidence="8 10" id="KW-1133">Transmembrane helix</keyword>
<dbReference type="Gene3D" id="6.10.340.10">
    <property type="match status" value="1"/>
</dbReference>
<dbReference type="Proteomes" id="UP001304125">
    <property type="component" value="Chromosome"/>
</dbReference>
<dbReference type="InterPro" id="IPR036890">
    <property type="entry name" value="HATPase_C_sf"/>
</dbReference>
<sequence>MRRAGLSARLVVAIVAVLAAAGVTTLLVSSAIGPSLFHDHLVDGSDRSPEELLTHAEIAFREASTRALVGGMLLGAVAALAVGVMMARRLGGSLKHLTVAAQGIADGRLDARVPDPRMGGEFEELAEAFNKMAGRLEAGDQLRQRLLSDVAHELRTPVASLHAYLESIEDGIEELNPEMVGLLRAEGARLIRLSDDLAAVTRAEGGQVSLTSEPMNPRELLEAEALRARARADEVGIEIAVDVADELPTVDVDPERMSQVLGNLVSNALRHTSNGGAITLTGRRADRGVELVVTDTGSGIPAEHLPHVFERFYRVDQARDRASGGSGIGLAIVKALVEAHGGTVNVSSAGAGQGASFTVWLPEAR</sequence>
<dbReference type="SMART" id="SM00304">
    <property type="entry name" value="HAMP"/>
    <property type="match status" value="1"/>
</dbReference>
<keyword evidence="13" id="KW-0547">Nucleotide-binding</keyword>
<keyword evidence="4" id="KW-0597">Phosphoprotein</keyword>
<evidence type="ECO:0000313" key="13">
    <source>
        <dbReference type="EMBL" id="WNM25988.1"/>
    </source>
</evidence>
<dbReference type="CDD" id="cd00082">
    <property type="entry name" value="HisKA"/>
    <property type="match status" value="1"/>
</dbReference>
<keyword evidence="9" id="KW-0902">Two-component regulatory system</keyword>
<evidence type="ECO:0000256" key="8">
    <source>
        <dbReference type="ARBA" id="ARBA00022989"/>
    </source>
</evidence>
<dbReference type="RefSeq" id="WP_313501744.1">
    <property type="nucleotide sequence ID" value="NZ_CP134879.1"/>
</dbReference>
<evidence type="ECO:0000256" key="4">
    <source>
        <dbReference type="ARBA" id="ARBA00022553"/>
    </source>
</evidence>
<dbReference type="InterPro" id="IPR003661">
    <property type="entry name" value="HisK_dim/P_dom"/>
</dbReference>
<comment type="catalytic activity">
    <reaction evidence="1">
        <text>ATP + protein L-histidine = ADP + protein N-phospho-L-histidine.</text>
        <dbReference type="EC" id="2.7.13.3"/>
    </reaction>
</comment>
<keyword evidence="14" id="KW-1185">Reference proteome</keyword>
<dbReference type="PROSITE" id="PS50109">
    <property type="entry name" value="HIS_KIN"/>
    <property type="match status" value="1"/>
</dbReference>
<dbReference type="InterPro" id="IPR004358">
    <property type="entry name" value="Sig_transdc_His_kin-like_C"/>
</dbReference>
<organism evidence="13 14">
    <name type="scientific">Demequina capsici</name>
    <dbReference type="NCBI Taxonomy" id="3075620"/>
    <lineage>
        <taxon>Bacteria</taxon>
        <taxon>Bacillati</taxon>
        <taxon>Actinomycetota</taxon>
        <taxon>Actinomycetes</taxon>
        <taxon>Micrococcales</taxon>
        <taxon>Demequinaceae</taxon>
        <taxon>Demequina</taxon>
    </lineage>
</organism>
<dbReference type="PANTHER" id="PTHR43547:SF2">
    <property type="entry name" value="HYBRID SIGNAL TRANSDUCTION HISTIDINE KINASE C"/>
    <property type="match status" value="1"/>
</dbReference>
<dbReference type="InterPro" id="IPR005467">
    <property type="entry name" value="His_kinase_dom"/>
</dbReference>
<dbReference type="Pfam" id="PF00512">
    <property type="entry name" value="HisKA"/>
    <property type="match status" value="1"/>
</dbReference>
<dbReference type="CDD" id="cd00075">
    <property type="entry name" value="HATPase"/>
    <property type="match status" value="1"/>
</dbReference>
<keyword evidence="13" id="KW-0067">ATP-binding</keyword>
<dbReference type="Gene3D" id="3.30.565.10">
    <property type="entry name" value="Histidine kinase-like ATPase, C-terminal domain"/>
    <property type="match status" value="1"/>
</dbReference>
<evidence type="ECO:0000256" key="6">
    <source>
        <dbReference type="ARBA" id="ARBA00022692"/>
    </source>
</evidence>
<evidence type="ECO:0000259" key="12">
    <source>
        <dbReference type="PROSITE" id="PS50885"/>
    </source>
</evidence>
<feature type="domain" description="HAMP" evidence="12">
    <location>
        <begin position="88"/>
        <end position="141"/>
    </location>
</feature>
<dbReference type="EC" id="2.7.13.3" evidence="3"/>
<dbReference type="InterPro" id="IPR036097">
    <property type="entry name" value="HisK_dim/P_sf"/>
</dbReference>
<dbReference type="GO" id="GO:0005524">
    <property type="term" value="F:ATP binding"/>
    <property type="evidence" value="ECO:0007669"/>
    <property type="project" value="UniProtKB-KW"/>
</dbReference>
<dbReference type="SMART" id="SM00387">
    <property type="entry name" value="HATPase_c"/>
    <property type="match status" value="1"/>
</dbReference>
<dbReference type="InterPro" id="IPR003594">
    <property type="entry name" value="HATPase_dom"/>
</dbReference>
<evidence type="ECO:0000256" key="1">
    <source>
        <dbReference type="ARBA" id="ARBA00000085"/>
    </source>
</evidence>
<accession>A0AA96FA63</accession>
<dbReference type="PRINTS" id="PR00344">
    <property type="entry name" value="BCTRLSENSOR"/>
</dbReference>
<feature type="transmembrane region" description="Helical" evidence="10">
    <location>
        <begin position="67"/>
        <end position="87"/>
    </location>
</feature>
<dbReference type="FunFam" id="3.30.565.10:FF:000006">
    <property type="entry name" value="Sensor histidine kinase WalK"/>
    <property type="match status" value="1"/>
</dbReference>
<dbReference type="InterPro" id="IPR003660">
    <property type="entry name" value="HAMP_dom"/>
</dbReference>
<evidence type="ECO:0000256" key="9">
    <source>
        <dbReference type="ARBA" id="ARBA00023012"/>
    </source>
</evidence>
<dbReference type="AlphaFoldDB" id="A0AA96FA63"/>
<evidence type="ECO:0000256" key="10">
    <source>
        <dbReference type="SAM" id="Phobius"/>
    </source>
</evidence>
<evidence type="ECO:0000259" key="11">
    <source>
        <dbReference type="PROSITE" id="PS50109"/>
    </source>
</evidence>
<evidence type="ECO:0000256" key="3">
    <source>
        <dbReference type="ARBA" id="ARBA00012438"/>
    </source>
</evidence>
<dbReference type="SMART" id="SM00388">
    <property type="entry name" value="HisKA"/>
    <property type="match status" value="1"/>
</dbReference>
<evidence type="ECO:0000256" key="5">
    <source>
        <dbReference type="ARBA" id="ARBA00022679"/>
    </source>
</evidence>
<gene>
    <name evidence="13" type="ORF">RN606_11290</name>
</gene>
<comment type="subcellular location">
    <subcellularLocation>
        <location evidence="2">Cell membrane</location>
    </subcellularLocation>
</comment>
<dbReference type="EMBL" id="CP134879">
    <property type="protein sequence ID" value="WNM25988.1"/>
    <property type="molecule type" value="Genomic_DNA"/>
</dbReference>
<keyword evidence="5" id="KW-0808">Transferase</keyword>
<dbReference type="Pfam" id="PF02518">
    <property type="entry name" value="HATPase_c"/>
    <property type="match status" value="1"/>
</dbReference>
<dbReference type="SUPFAM" id="SSF55874">
    <property type="entry name" value="ATPase domain of HSP90 chaperone/DNA topoisomerase II/histidine kinase"/>
    <property type="match status" value="1"/>
</dbReference>
<dbReference type="SUPFAM" id="SSF158472">
    <property type="entry name" value="HAMP domain-like"/>
    <property type="match status" value="1"/>
</dbReference>